<dbReference type="EMBL" id="KZ772723">
    <property type="protein sequence ID" value="PTQ38490.1"/>
    <property type="molecule type" value="Genomic_DNA"/>
</dbReference>
<keyword evidence="1" id="KW-0472">Membrane</keyword>
<evidence type="ECO:0000313" key="2">
    <source>
        <dbReference type="EMBL" id="PTQ38490.1"/>
    </source>
</evidence>
<dbReference type="Proteomes" id="UP000244005">
    <property type="component" value="Unassembled WGS sequence"/>
</dbReference>
<feature type="transmembrane region" description="Helical" evidence="1">
    <location>
        <begin position="16"/>
        <end position="36"/>
    </location>
</feature>
<organism evidence="2 3">
    <name type="scientific">Marchantia polymorpha</name>
    <name type="common">Common liverwort</name>
    <name type="synonym">Marchantia aquatica</name>
    <dbReference type="NCBI Taxonomy" id="3197"/>
    <lineage>
        <taxon>Eukaryota</taxon>
        <taxon>Viridiplantae</taxon>
        <taxon>Streptophyta</taxon>
        <taxon>Embryophyta</taxon>
        <taxon>Marchantiophyta</taxon>
        <taxon>Marchantiopsida</taxon>
        <taxon>Marchantiidae</taxon>
        <taxon>Marchantiales</taxon>
        <taxon>Marchantiaceae</taxon>
        <taxon>Marchantia</taxon>
    </lineage>
</organism>
<evidence type="ECO:0000256" key="1">
    <source>
        <dbReference type="SAM" id="Phobius"/>
    </source>
</evidence>
<accession>A0A2R6WXA9</accession>
<proteinExistence type="predicted"/>
<dbReference type="AlphaFoldDB" id="A0A2R6WXA9"/>
<keyword evidence="1" id="KW-0812">Transmembrane</keyword>
<keyword evidence="3" id="KW-1185">Reference proteome</keyword>
<protein>
    <submittedName>
        <fullName evidence="2">Uncharacterized protein</fullName>
    </submittedName>
</protein>
<evidence type="ECO:0000313" key="3">
    <source>
        <dbReference type="Proteomes" id="UP000244005"/>
    </source>
</evidence>
<dbReference type="Gramene" id="Mp7g17530.1">
    <property type="protein sequence ID" value="Mp7g17530.1.cds1"/>
    <property type="gene ID" value="Mp7g17530"/>
</dbReference>
<reference evidence="3" key="1">
    <citation type="journal article" date="2017" name="Cell">
        <title>Insights into land plant evolution garnered from the Marchantia polymorpha genome.</title>
        <authorList>
            <person name="Bowman J.L."/>
            <person name="Kohchi T."/>
            <person name="Yamato K.T."/>
            <person name="Jenkins J."/>
            <person name="Shu S."/>
            <person name="Ishizaki K."/>
            <person name="Yamaoka S."/>
            <person name="Nishihama R."/>
            <person name="Nakamura Y."/>
            <person name="Berger F."/>
            <person name="Adam C."/>
            <person name="Aki S.S."/>
            <person name="Althoff F."/>
            <person name="Araki T."/>
            <person name="Arteaga-Vazquez M.A."/>
            <person name="Balasubrmanian S."/>
            <person name="Barry K."/>
            <person name="Bauer D."/>
            <person name="Boehm C.R."/>
            <person name="Briginshaw L."/>
            <person name="Caballero-Perez J."/>
            <person name="Catarino B."/>
            <person name="Chen F."/>
            <person name="Chiyoda S."/>
            <person name="Chovatia M."/>
            <person name="Davies K.M."/>
            <person name="Delmans M."/>
            <person name="Demura T."/>
            <person name="Dierschke T."/>
            <person name="Dolan L."/>
            <person name="Dorantes-Acosta A.E."/>
            <person name="Eklund D.M."/>
            <person name="Florent S.N."/>
            <person name="Flores-Sandoval E."/>
            <person name="Fujiyama A."/>
            <person name="Fukuzawa H."/>
            <person name="Galik B."/>
            <person name="Grimanelli D."/>
            <person name="Grimwood J."/>
            <person name="Grossniklaus U."/>
            <person name="Hamada T."/>
            <person name="Haseloff J."/>
            <person name="Hetherington A.J."/>
            <person name="Higo A."/>
            <person name="Hirakawa Y."/>
            <person name="Hundley H.N."/>
            <person name="Ikeda Y."/>
            <person name="Inoue K."/>
            <person name="Inoue S.I."/>
            <person name="Ishida S."/>
            <person name="Jia Q."/>
            <person name="Kakita M."/>
            <person name="Kanazawa T."/>
            <person name="Kawai Y."/>
            <person name="Kawashima T."/>
            <person name="Kennedy M."/>
            <person name="Kinose K."/>
            <person name="Kinoshita T."/>
            <person name="Kohara Y."/>
            <person name="Koide E."/>
            <person name="Komatsu K."/>
            <person name="Kopischke S."/>
            <person name="Kubo M."/>
            <person name="Kyozuka J."/>
            <person name="Lagercrantz U."/>
            <person name="Lin S.S."/>
            <person name="Lindquist E."/>
            <person name="Lipzen A.M."/>
            <person name="Lu C.W."/>
            <person name="De Luna E."/>
            <person name="Martienssen R.A."/>
            <person name="Minamino N."/>
            <person name="Mizutani M."/>
            <person name="Mizutani M."/>
            <person name="Mochizuki N."/>
            <person name="Monte I."/>
            <person name="Mosher R."/>
            <person name="Nagasaki H."/>
            <person name="Nakagami H."/>
            <person name="Naramoto S."/>
            <person name="Nishitani K."/>
            <person name="Ohtani M."/>
            <person name="Okamoto T."/>
            <person name="Okumura M."/>
            <person name="Phillips J."/>
            <person name="Pollak B."/>
            <person name="Reinders A."/>
            <person name="Rovekamp M."/>
            <person name="Sano R."/>
            <person name="Sawa S."/>
            <person name="Schmid M.W."/>
            <person name="Shirakawa M."/>
            <person name="Solano R."/>
            <person name="Spunde A."/>
            <person name="Suetsugu N."/>
            <person name="Sugano S."/>
            <person name="Sugiyama A."/>
            <person name="Sun R."/>
            <person name="Suzuki Y."/>
            <person name="Takenaka M."/>
            <person name="Takezawa D."/>
            <person name="Tomogane H."/>
            <person name="Tsuzuki M."/>
            <person name="Ueda T."/>
            <person name="Umeda M."/>
            <person name="Ward J.M."/>
            <person name="Watanabe Y."/>
            <person name="Yazaki K."/>
            <person name="Yokoyama R."/>
            <person name="Yoshitake Y."/>
            <person name="Yotsui I."/>
            <person name="Zachgo S."/>
            <person name="Schmutz J."/>
        </authorList>
    </citation>
    <scope>NUCLEOTIDE SEQUENCE [LARGE SCALE GENOMIC DNA]</scope>
    <source>
        <strain evidence="3">Tak-1</strain>
    </source>
</reference>
<gene>
    <name evidence="2" type="ORF">MARPO_0051s0090</name>
</gene>
<name>A0A2R6WXA9_MARPO</name>
<sequence length="68" mass="7913">MALTVLRFVLYISRGALFGLVCQVLWCILLILRFVVRHYYPIPPPKIERWNDFSIEFSHLSSVGTCRG</sequence>
<keyword evidence="1" id="KW-1133">Transmembrane helix</keyword>